<protein>
    <submittedName>
        <fullName evidence="6">2-hydroxyglutaryl-CoA dehydratase, D-component</fullName>
    </submittedName>
</protein>
<dbReference type="Gene3D" id="3.40.50.11890">
    <property type="match status" value="1"/>
</dbReference>
<dbReference type="EMBL" id="AEQN01000027">
    <property type="protein sequence ID" value="EFV00809.1"/>
    <property type="molecule type" value="Genomic_DNA"/>
</dbReference>
<organism evidence="6 7">
    <name type="scientific">Pseudoramibacter alactolyticus ATCC 23263</name>
    <dbReference type="NCBI Taxonomy" id="887929"/>
    <lineage>
        <taxon>Bacteria</taxon>
        <taxon>Bacillati</taxon>
        <taxon>Bacillota</taxon>
        <taxon>Clostridia</taxon>
        <taxon>Eubacteriales</taxon>
        <taxon>Eubacteriaceae</taxon>
        <taxon>Pseudoramibacter</taxon>
    </lineage>
</organism>
<comment type="similarity">
    <text evidence="2">Belongs to the FldB/FldC dehydratase alpha/beta subunit family.</text>
</comment>
<dbReference type="InterPro" id="IPR010327">
    <property type="entry name" value="FldB/FldC_alpha/beta"/>
</dbReference>
<dbReference type="GO" id="GO:0046872">
    <property type="term" value="F:metal ion binding"/>
    <property type="evidence" value="ECO:0007669"/>
    <property type="project" value="UniProtKB-KW"/>
</dbReference>
<dbReference type="RefSeq" id="WP_006599539.1">
    <property type="nucleotide sequence ID" value="NZ_GL622359.1"/>
</dbReference>
<dbReference type="Pfam" id="PF06050">
    <property type="entry name" value="HGD-D"/>
    <property type="match status" value="1"/>
</dbReference>
<dbReference type="AlphaFoldDB" id="E6MJD2"/>
<keyword evidence="4" id="KW-0408">Iron</keyword>
<dbReference type="Proteomes" id="UP000004754">
    <property type="component" value="Unassembled WGS sequence"/>
</dbReference>
<dbReference type="HOGENOM" id="CLU_053697_1_1_9"/>
<dbReference type="STRING" id="887929.HMP0721_2117"/>
<accession>E6MJD2</accession>
<evidence type="ECO:0000313" key="6">
    <source>
        <dbReference type="EMBL" id="EFV00809.1"/>
    </source>
</evidence>
<reference evidence="6 7" key="1">
    <citation type="submission" date="2010-12" db="EMBL/GenBank/DDBJ databases">
        <authorList>
            <person name="Muzny D."/>
            <person name="Qin X."/>
            <person name="Deng J."/>
            <person name="Jiang H."/>
            <person name="Liu Y."/>
            <person name="Qu J."/>
            <person name="Song X.-Z."/>
            <person name="Zhang L."/>
            <person name="Thornton R."/>
            <person name="Coyle M."/>
            <person name="Francisco L."/>
            <person name="Jackson L."/>
            <person name="Javaid M."/>
            <person name="Korchina V."/>
            <person name="Kovar C."/>
            <person name="Mata R."/>
            <person name="Mathew T."/>
            <person name="Ngo R."/>
            <person name="Nguyen L."/>
            <person name="Nguyen N."/>
            <person name="Okwuonu G."/>
            <person name="Ongeri F."/>
            <person name="Pham C."/>
            <person name="Simmons D."/>
            <person name="Wilczek-Boney K."/>
            <person name="Hale W."/>
            <person name="Jakkamsetti A."/>
            <person name="Pham P."/>
            <person name="Ruth R."/>
            <person name="San Lucas F."/>
            <person name="Warren J."/>
            <person name="Zhang J."/>
            <person name="Zhao Z."/>
            <person name="Zhou C."/>
            <person name="Zhu D."/>
            <person name="Lee S."/>
            <person name="Bess C."/>
            <person name="Blankenburg K."/>
            <person name="Forbes L."/>
            <person name="Fu Q."/>
            <person name="Gubbala S."/>
            <person name="Hirani K."/>
            <person name="Jayaseelan J.C."/>
            <person name="Lara F."/>
            <person name="Munidasa M."/>
            <person name="Palculict T."/>
            <person name="Patil S."/>
            <person name="Pu L.-L."/>
            <person name="Saada N."/>
            <person name="Tang L."/>
            <person name="Weissenberger G."/>
            <person name="Zhu Y."/>
            <person name="Hemphill L."/>
            <person name="Shang Y."/>
            <person name="Youmans B."/>
            <person name="Ayvaz T."/>
            <person name="Ross M."/>
            <person name="Santibanez J."/>
            <person name="Aqrawi P."/>
            <person name="Gross S."/>
            <person name="Joshi V."/>
            <person name="Fowler G."/>
            <person name="Nazareth L."/>
            <person name="Reid J."/>
            <person name="Worley K."/>
            <person name="Petrosino J."/>
            <person name="Highlander S."/>
            <person name="Gibbs R."/>
        </authorList>
    </citation>
    <scope>NUCLEOTIDE SEQUENCE [LARGE SCALE GENOMIC DNA]</scope>
    <source>
        <strain evidence="6 7">ATCC 23263</strain>
    </source>
</reference>
<dbReference type="Gene3D" id="3.40.50.11900">
    <property type="match status" value="1"/>
</dbReference>
<dbReference type="GO" id="GO:0016836">
    <property type="term" value="F:hydro-lyase activity"/>
    <property type="evidence" value="ECO:0007669"/>
    <property type="project" value="UniProtKB-ARBA"/>
</dbReference>
<gene>
    <name evidence="6" type="ORF">HMP0721_2117</name>
</gene>
<evidence type="ECO:0000256" key="5">
    <source>
        <dbReference type="ARBA" id="ARBA00023014"/>
    </source>
</evidence>
<dbReference type="OrthoDB" id="9810278at2"/>
<comment type="cofactor">
    <cofactor evidence="1">
        <name>[4Fe-4S] cluster</name>
        <dbReference type="ChEBI" id="CHEBI:49883"/>
    </cofactor>
</comment>
<name>E6MJD2_9FIRM</name>
<evidence type="ECO:0000256" key="4">
    <source>
        <dbReference type="ARBA" id="ARBA00023004"/>
    </source>
</evidence>
<dbReference type="PANTHER" id="PTHR30548">
    <property type="entry name" value="2-HYDROXYGLUTARYL-COA DEHYDRATASE, D-COMPONENT-RELATED"/>
    <property type="match status" value="1"/>
</dbReference>
<proteinExistence type="inferred from homology"/>
<evidence type="ECO:0000256" key="2">
    <source>
        <dbReference type="ARBA" id="ARBA00005806"/>
    </source>
</evidence>
<keyword evidence="7" id="KW-1185">Reference proteome</keyword>
<dbReference type="eggNOG" id="COG1775">
    <property type="taxonomic scope" value="Bacteria"/>
</dbReference>
<evidence type="ECO:0000256" key="1">
    <source>
        <dbReference type="ARBA" id="ARBA00001966"/>
    </source>
</evidence>
<evidence type="ECO:0000256" key="3">
    <source>
        <dbReference type="ARBA" id="ARBA00022723"/>
    </source>
</evidence>
<keyword evidence="3" id="KW-0479">Metal-binding</keyword>
<keyword evidence="5" id="KW-0411">Iron-sulfur</keyword>
<evidence type="ECO:0000313" key="7">
    <source>
        <dbReference type="Proteomes" id="UP000004754"/>
    </source>
</evidence>
<comment type="caution">
    <text evidence="6">The sequence shown here is derived from an EMBL/GenBank/DDBJ whole genome shotgun (WGS) entry which is preliminary data.</text>
</comment>
<dbReference type="PANTHER" id="PTHR30548:SF4">
    <property type="entry name" value="SUBUNIT OF OXYGEN-SENSITIVE 2-HYDROXYISOCAPROYL-COA DEHYDRATASE"/>
    <property type="match status" value="1"/>
</dbReference>
<sequence>MNHRTEERYIRNISRVSAAALGNFEHSDLKELQYFTDNLKRAFVSLEKDETEYIGTYCIMVPDEIIFAFGYRPLRLCGGHHTAALIGDELAPRDACPVIKASVGFHAMQVVPLYQQCKLVILPLTCDGKRKSAELLSEYVPVIPLPVEMSKSEDDFQYNTTALQSLIKSIEAETGRKFSTQKLVQACKDADRAQQEAYRLYSYLAADDPVIRGSQVMMIMNSYCYDLPQKWAEHVKRLNTELEKHRGKASPHSRRKPRIFIAGSPITFPNFKIPFLLESLGGQIVGDETCMSGRLLYDPIIPDECSKDGILRALSARYFSACTCPVFEETEDRLNSLREKLQKCKAEGVIYHVLRGCTPYDFELPLIEKITDELGIPLIRVETDFSSEDAEQVRIRLEAFVELIEQRRR</sequence>
<dbReference type="GO" id="GO:0051536">
    <property type="term" value="F:iron-sulfur cluster binding"/>
    <property type="evidence" value="ECO:0007669"/>
    <property type="project" value="UniProtKB-KW"/>
</dbReference>